<keyword evidence="2" id="KW-1185">Reference proteome</keyword>
<evidence type="ECO:0000256" key="1">
    <source>
        <dbReference type="SAM" id="MobiDB-lite"/>
    </source>
</evidence>
<evidence type="ECO:0000313" key="2">
    <source>
        <dbReference type="Proteomes" id="UP000694904"/>
    </source>
</evidence>
<reference evidence="2" key="2">
    <citation type="journal article" date="2016" name="G3 (Bethesda)">
        <title>Genome Evolution in Three Species of Cactophilic Drosophila.</title>
        <authorList>
            <person name="Sanchez-Flores A."/>
            <person name="Penazola F."/>
            <person name="Carpinteyro-Ponce J."/>
            <person name="Nazario-Yepiz N."/>
            <person name="Abreu-Goodger C."/>
            <person name="Machado C.A."/>
            <person name="Markow T.A."/>
        </authorList>
    </citation>
    <scope>NUCLEOTIDE SEQUENCE [LARGE SCALE GENOMIC DNA]</scope>
</reference>
<dbReference type="RefSeq" id="XP_017855878.1">
    <property type="nucleotide sequence ID" value="XM_018000389.1"/>
</dbReference>
<organism evidence="2 3">
    <name type="scientific">Drosophila arizonae</name>
    <name type="common">Fruit fly</name>
    <dbReference type="NCBI Taxonomy" id="7263"/>
    <lineage>
        <taxon>Eukaryota</taxon>
        <taxon>Metazoa</taxon>
        <taxon>Ecdysozoa</taxon>
        <taxon>Arthropoda</taxon>
        <taxon>Hexapoda</taxon>
        <taxon>Insecta</taxon>
        <taxon>Pterygota</taxon>
        <taxon>Neoptera</taxon>
        <taxon>Endopterygota</taxon>
        <taxon>Diptera</taxon>
        <taxon>Brachycera</taxon>
        <taxon>Muscomorpha</taxon>
        <taxon>Ephydroidea</taxon>
        <taxon>Drosophilidae</taxon>
        <taxon>Drosophila</taxon>
    </lineage>
</organism>
<feature type="region of interest" description="Disordered" evidence="1">
    <location>
        <begin position="15"/>
        <end position="44"/>
    </location>
</feature>
<dbReference type="Proteomes" id="UP000694904">
    <property type="component" value="Chromosome 2"/>
</dbReference>
<name>A0ABM1NLP2_DROAR</name>
<dbReference type="GeneID" id="108608816"/>
<protein>
    <submittedName>
        <fullName evidence="3">Proline-rich protein 11-like</fullName>
    </submittedName>
</protein>
<accession>A0ABM1NLP2</accession>
<evidence type="ECO:0000313" key="3">
    <source>
        <dbReference type="RefSeq" id="XP_017855878.1"/>
    </source>
</evidence>
<sequence>MIFVPFSMPVPPQTVPNPFSHAAKESAKPFGQTPAPPPPLPPPPPPSLLLPLAFQCHYQTTLPRAGPLPARAPPTPPARQVLPLKVVAAAAIRAHQQLESFWNGFLALYGIFLDSSCPASRIHLSDCGCQKTTLLSVLCGDRKALRKTERKKAKAE</sequence>
<feature type="compositionally biased region" description="Pro residues" evidence="1">
    <location>
        <begin position="34"/>
        <end position="44"/>
    </location>
</feature>
<reference evidence="3" key="3">
    <citation type="submission" date="2025-08" db="UniProtKB">
        <authorList>
            <consortium name="RefSeq"/>
        </authorList>
    </citation>
    <scope>IDENTIFICATION</scope>
    <source>
        <tissue evidence="3">Whole organism</tissue>
    </source>
</reference>
<reference evidence="2" key="1">
    <citation type="journal article" date="1997" name="Nucleic Acids Res.">
        <title>tRNAscan-SE: a program for improved detection of transfer RNA genes in genomic sequence.</title>
        <authorList>
            <person name="Lowe T.M."/>
            <person name="Eddy S.R."/>
        </authorList>
    </citation>
    <scope>NUCLEOTIDE SEQUENCE [LARGE SCALE GENOMIC DNA]</scope>
</reference>
<proteinExistence type="predicted"/>
<gene>
    <name evidence="3" type="primary">LOC108608816</name>
</gene>